<protein>
    <submittedName>
        <fullName evidence="1">Uncharacterized protein</fullName>
    </submittedName>
</protein>
<dbReference type="EMBL" id="MPZN01000058">
    <property type="protein sequence ID" value="PPL15654.1"/>
    <property type="molecule type" value="Genomic_DNA"/>
</dbReference>
<reference evidence="1 2" key="1">
    <citation type="journal article" date="2008" name="Int. J. Syst. Evol. Microbiol.">
        <title>Leifsonia pindariensis sp. nov., isolated from the Pindari glacier of the Indian Himalayas, and emended description of the genus Leifsonia.</title>
        <authorList>
            <person name="Reddy G.S."/>
            <person name="Prabagaran S.R."/>
            <person name="Shivaji S."/>
        </authorList>
    </citation>
    <scope>NUCLEOTIDE SEQUENCE [LARGE SCALE GENOMIC DNA]</scope>
    <source>
        <strain evidence="1 2">PON 10</strain>
    </source>
</reference>
<evidence type="ECO:0000313" key="1">
    <source>
        <dbReference type="EMBL" id="PPL15654.1"/>
    </source>
</evidence>
<proteinExistence type="predicted"/>
<accession>A0ABX5ASL9</accession>
<dbReference type="Pfam" id="PF20218">
    <property type="entry name" value="DUF6578"/>
    <property type="match status" value="1"/>
</dbReference>
<gene>
    <name evidence="1" type="ORF">GY24_13970</name>
</gene>
<evidence type="ECO:0000313" key="2">
    <source>
        <dbReference type="Proteomes" id="UP000237755"/>
    </source>
</evidence>
<keyword evidence="2" id="KW-1185">Reference proteome</keyword>
<sequence>MPRRIEVLIVGWEQQCCGVPARLGETVSYRLAALDPALAPALNPAIALDVSADGAVPRFLSDNHGEDSAEAPRLNISGLVAGITGVTYPSVPVAGMPGTRTSDTARPQLHRLSELGTGDDAEMNDYLVLLDVPGDTVLPHVVPSTERTVHQEREAYTARLRALRAQGEVGMLLRELADDAATRFGARARILRSDDAAAVTIEPRRAGAAALHWMRSAEDGADGIRVHLGDGVWNLPADVEQVEVLREFLDAAAAGRVEERIVQGGDGLGPLQTVATAADGCSWTATTDLLARFGRGGVFAMARPLALRLERGAHRYVAWE</sequence>
<dbReference type="InterPro" id="IPR046485">
    <property type="entry name" value="DUF6578"/>
</dbReference>
<dbReference type="RefSeq" id="WP_104476785.1">
    <property type="nucleotide sequence ID" value="NZ_MPZN01000058.1"/>
</dbReference>
<comment type="caution">
    <text evidence="1">The sequence shown here is derived from an EMBL/GenBank/DDBJ whole genome shotgun (WGS) entry which is preliminary data.</text>
</comment>
<organism evidence="1 2">
    <name type="scientific">Microterricola pindariensis</name>
    <dbReference type="NCBI Taxonomy" id="478010"/>
    <lineage>
        <taxon>Bacteria</taxon>
        <taxon>Bacillati</taxon>
        <taxon>Actinomycetota</taxon>
        <taxon>Actinomycetes</taxon>
        <taxon>Micrococcales</taxon>
        <taxon>Microbacteriaceae</taxon>
        <taxon>Microterricola</taxon>
    </lineage>
</organism>
<name>A0ABX5ASL9_9MICO</name>
<dbReference type="Proteomes" id="UP000237755">
    <property type="component" value="Unassembled WGS sequence"/>
</dbReference>